<feature type="compositionally biased region" description="Acidic residues" evidence="1">
    <location>
        <begin position="383"/>
        <end position="392"/>
    </location>
</feature>
<feature type="compositionally biased region" description="Polar residues" evidence="1">
    <location>
        <begin position="1195"/>
        <end position="1216"/>
    </location>
</feature>
<feature type="compositionally biased region" description="Acidic residues" evidence="1">
    <location>
        <begin position="179"/>
        <end position="200"/>
    </location>
</feature>
<sequence>MSEEKKKSDSRAHQLNLTTPRRKLKLLSSLLDTQENSRTQGSDIRHNYLGSNSNKHRVAKPIRYSDNRGSFSTRQNHHVHDKSLHKDSTKALSWVDSLINRGKSILNTLEKEDTLFEQELEEERKRSQLHESLMNKYTGGSKPHQRLVDLKKSQYGTDTSFQNNDEIPLDSFITSLSPEVEDETPSDIESDEDEELEEDQSSIKNDDIGNSDDNLFGEENDHSDASIIILSDEEYAEEAAPQGVLNEDEYNIREEERVENKGEEQIKRNMNSDEELPTEPSPCNSSEHENYPELVEEEYFSESEEGDDVESSSEKYEDEDEDEDDDEDEEGTGHSIDFSKFMQPRKGNIVASNTLNQQPNQHEANHMYSEDDAFDCRSADISVNDESEDEEDQAARTDLFSKSTGSIQYPDEKGLSGNELTRKNASPDSASEMVQETKPENNRAFEDELVHGKEYALEESNKINNNEDQNINKEVYNMSERDHAETGGESEEDGSIQIASDESFYEDKFEGENYEAITEDVKNSLTHQQPNYECSPDSLYDIAAKAMLQLQQSENSMRTQEEKKILESNQGNPDSVTVSVIPSQEAEEQTFSQNSIVCEVDDEDPEIDGDNLETFSVIMAEKGSEQGSQSTKAKDLGSSSAITDSVVDEISIVNEDTVYYSLDEADSVPENSSNALVLEVQAKASAYEVIFSGSVYSSTSEDNSEIMPAPVEYTSPFMNNPFHSSNDEYENKNNILKSTLAALASTVDHKDLKTEEDEAVELYPGSKSENVDAFHEPGQKIEQKSGSDETIGGADSGNEDPHDENTKENIEHASHSELGSVLRTNGDKSIEESVEESYFSAINYTNIIEPPSPQEIIRESTSNVEGDSRLGIEDANEIEISTDTEDDIKKSIEHKRDSLTQNIFGTNLSKTYEKNSDNTDSLPIESIARDGDFDENLLEKPTNAEIDYNIIAQGQSKSESSQDSAHQEYATRLKSDYKAVDSRHRQEVKHQENQENLSEGKRTDSETECEANKERASQDVIHEKVDYNLLATQHNVDKAPCENHFEEDVLSVELGHEIAGDKGNESKTSNVEVQYHGNIEQKQETIDADSTRGIIVGASNFSLSVNDHNEKIIVEGNDQEVKIKDAGGQATSVIQAKQEDNPFIVESISNDVIENASKNSENTDMETIQKEVFFEGKSKNFEHSQVEEENDDINDTANSAFSDLKQGSDQSVSGENLESDTKPCLEVQHSNPEHEPIELSKPVTAESNVFSSPIRALETVVRGVKNVVDLAELFVKKIDVIDSEAEDAADISNGNKEASENLVSSNESKDTESTNISINDSDGDAKHITRATLTEDITARLCDNDVNHVKYIETMKSSHDEEELGYASDLKISEQKSEEEEKEKLEEPLTESTQVEQYNENIRHHAAEEKIEPMVDEKPSINVHTNNLDDVKRQQLLENLSDLQNYSQRLSEGSRLGTNQEKLEKVYMGDFEGASTKKEIEEECVGSIEEDSVLELNLSTPSIESEGKLLMREEKSMDALHSEPEEEELSAFEIQRPLEAVVSGESDGEEQIFGIIPSTDLPSDPPSDTEETTDLHNNSNTESMQVETNSFASPEVYEVSSDTPIEVLVGTGDALLNFMSEKDSCDATAPVLDVASDDSPSHNVGNQTDENPVDIKINEGGESESQAVDIPVQVFVKQEREEKPSDSKLEKEELKSNDGESLDVKEAEEISLGESKPKPKKKSRKRNYNSRRRKRKITEDSAPGTRNKKSRGKGGSR</sequence>
<feature type="region of interest" description="Disordered" evidence="1">
    <location>
        <begin position="976"/>
        <end position="1017"/>
    </location>
</feature>
<reference evidence="2 3" key="1">
    <citation type="journal article" date="2019" name="BMC Genomics">
        <title>Chromosome level assembly and comparative genome analysis confirm lager-brewing yeasts originated from a single hybridization.</title>
        <authorList>
            <person name="Salazar A.N."/>
            <person name="Gorter de Vries A.R."/>
            <person name="van den Broek M."/>
            <person name="Brouwers N."/>
            <person name="de la Torre Cortes P."/>
            <person name="Kuijpers N.G.A."/>
            <person name="Daran J.G."/>
            <person name="Abeel T."/>
        </authorList>
    </citation>
    <scope>NUCLEOTIDE SEQUENCE [LARGE SCALE GENOMIC DNA]</scope>
    <source>
        <strain evidence="2 3">CBS 1483</strain>
    </source>
</reference>
<keyword evidence="3" id="KW-1185">Reference proteome</keyword>
<feature type="compositionally biased region" description="Basic and acidic residues" evidence="1">
    <location>
        <begin position="1677"/>
        <end position="1708"/>
    </location>
</feature>
<accession>A0A6C1EF54</accession>
<feature type="compositionally biased region" description="Acidic residues" evidence="1">
    <location>
        <begin position="294"/>
        <end position="330"/>
    </location>
</feature>
<proteinExistence type="predicted"/>
<feature type="compositionally biased region" description="Basic and acidic residues" evidence="1">
    <location>
        <begin position="250"/>
        <end position="271"/>
    </location>
</feature>
<feature type="compositionally biased region" description="Basic and acidic residues" evidence="1">
    <location>
        <begin position="769"/>
        <end position="787"/>
    </location>
</feature>
<feature type="compositionally biased region" description="Polar residues" evidence="1">
    <location>
        <begin position="32"/>
        <end position="42"/>
    </location>
</feature>
<gene>
    <name evidence="2" type="ORF">GRS66_010030</name>
</gene>
<feature type="compositionally biased region" description="Basic and acidic residues" evidence="1">
    <location>
        <begin position="799"/>
        <end position="815"/>
    </location>
</feature>
<feature type="region of interest" description="Disordered" evidence="1">
    <location>
        <begin position="1371"/>
        <end position="1393"/>
    </location>
</feature>
<feature type="region of interest" description="Disordered" evidence="1">
    <location>
        <begin position="479"/>
        <end position="501"/>
    </location>
</feature>
<feature type="region of interest" description="Disordered" evidence="1">
    <location>
        <begin position="1629"/>
        <end position="1757"/>
    </location>
</feature>
<feature type="compositionally biased region" description="Basic and acidic residues" evidence="1">
    <location>
        <begin position="363"/>
        <end position="378"/>
    </location>
</feature>
<feature type="compositionally biased region" description="Polar residues" evidence="1">
    <location>
        <begin position="1575"/>
        <end position="1589"/>
    </location>
</feature>
<feature type="region of interest" description="Disordered" evidence="1">
    <location>
        <begin position="765"/>
        <end position="824"/>
    </location>
</feature>
<feature type="compositionally biased region" description="Polar residues" evidence="1">
    <location>
        <begin position="423"/>
        <end position="434"/>
    </location>
</feature>
<feature type="region of interest" description="Disordered" evidence="1">
    <location>
        <begin position="1188"/>
        <end position="1221"/>
    </location>
</feature>
<feature type="compositionally biased region" description="Basic and acidic residues" evidence="1">
    <location>
        <begin position="435"/>
        <end position="446"/>
    </location>
</feature>
<feature type="region of interest" description="Disordered" evidence="1">
    <location>
        <begin position="1291"/>
        <end position="1323"/>
    </location>
</feature>
<feature type="compositionally biased region" description="Basic residues" evidence="1">
    <location>
        <begin position="1746"/>
        <end position="1757"/>
    </location>
</feature>
<protein>
    <submittedName>
        <fullName evidence="2">Uncharacterized protein</fullName>
    </submittedName>
</protein>
<feature type="compositionally biased region" description="Polar residues" evidence="1">
    <location>
        <begin position="567"/>
        <end position="577"/>
    </location>
</feature>
<dbReference type="OrthoDB" id="4070768at2759"/>
<feature type="region of interest" description="Disordered" evidence="1">
    <location>
        <begin position="175"/>
        <end position="446"/>
    </location>
</feature>
<dbReference type="Proteomes" id="UP000501346">
    <property type="component" value="Chromosome SeXIII-ScXIII"/>
</dbReference>
<name>A0A6C1EF54_SACPS</name>
<evidence type="ECO:0000313" key="3">
    <source>
        <dbReference type="Proteomes" id="UP000501346"/>
    </source>
</evidence>
<feature type="region of interest" description="Disordered" evidence="1">
    <location>
        <begin position="1555"/>
        <end position="1589"/>
    </location>
</feature>
<feature type="compositionally biased region" description="Basic and acidic residues" evidence="1">
    <location>
        <begin position="1"/>
        <end position="12"/>
    </location>
</feature>
<evidence type="ECO:0000256" key="1">
    <source>
        <dbReference type="SAM" id="MobiDB-lite"/>
    </source>
</evidence>
<evidence type="ECO:0000313" key="2">
    <source>
        <dbReference type="EMBL" id="QID87357.1"/>
    </source>
</evidence>
<feature type="compositionally biased region" description="Polar residues" evidence="1">
    <location>
        <begin position="350"/>
        <end position="362"/>
    </location>
</feature>
<feature type="compositionally biased region" description="Polar residues" evidence="1">
    <location>
        <begin position="1641"/>
        <end position="1650"/>
    </location>
</feature>
<feature type="compositionally biased region" description="Basic residues" evidence="1">
    <location>
        <begin position="1718"/>
        <end position="1736"/>
    </location>
</feature>
<feature type="region of interest" description="Disordered" evidence="1">
    <location>
        <begin position="552"/>
        <end position="577"/>
    </location>
</feature>
<dbReference type="EMBL" id="CP049010">
    <property type="protein sequence ID" value="QID87357.1"/>
    <property type="molecule type" value="Genomic_DNA"/>
</dbReference>
<feature type="region of interest" description="Disordered" evidence="1">
    <location>
        <begin position="1"/>
        <end position="52"/>
    </location>
</feature>
<feature type="compositionally biased region" description="Polar residues" evidence="1">
    <location>
        <begin position="1292"/>
        <end position="1306"/>
    </location>
</feature>
<organism evidence="2 3">
    <name type="scientific">Saccharomyces pastorianus</name>
    <name type="common">Lager yeast</name>
    <name type="synonym">Saccharomyces cerevisiae x Saccharomyces eubayanus</name>
    <dbReference type="NCBI Taxonomy" id="27292"/>
    <lineage>
        <taxon>Eukaryota</taxon>
        <taxon>Fungi</taxon>
        <taxon>Dikarya</taxon>
        <taxon>Ascomycota</taxon>
        <taxon>Saccharomycotina</taxon>
        <taxon>Saccharomycetes</taxon>
        <taxon>Saccharomycetales</taxon>
        <taxon>Saccharomycetaceae</taxon>
        <taxon>Saccharomyces</taxon>
    </lineage>
</organism>